<dbReference type="RefSeq" id="WP_277008393.1">
    <property type="nucleotide sequence ID" value="NZ_JALBUR010000005.1"/>
</dbReference>
<feature type="signal peptide" evidence="2">
    <location>
        <begin position="1"/>
        <end position="21"/>
    </location>
</feature>
<evidence type="ECO:0000313" key="4">
    <source>
        <dbReference type="Proteomes" id="UP001286174"/>
    </source>
</evidence>
<reference evidence="3 4" key="1">
    <citation type="submission" date="2022-03" db="EMBL/GenBank/DDBJ databases">
        <title>Novel taxa within the pig intestine.</title>
        <authorList>
            <person name="Wylensek D."/>
            <person name="Bishof K."/>
            <person name="Afrizal A."/>
            <person name="Clavel T."/>
        </authorList>
    </citation>
    <scope>NUCLEOTIDE SEQUENCE [LARGE SCALE GENOMIC DNA]</scope>
    <source>
        <strain evidence="3 4">CLA-KB-P133</strain>
    </source>
</reference>
<accession>A0AB35U7G1</accession>
<feature type="region of interest" description="Disordered" evidence="1">
    <location>
        <begin position="293"/>
        <end position="317"/>
    </location>
</feature>
<feature type="chain" id="PRO_5044324393" evidence="2">
    <location>
        <begin position="22"/>
        <end position="317"/>
    </location>
</feature>
<evidence type="ECO:0000256" key="2">
    <source>
        <dbReference type="SAM" id="SignalP"/>
    </source>
</evidence>
<dbReference type="Proteomes" id="UP001286174">
    <property type="component" value="Unassembled WGS sequence"/>
</dbReference>
<dbReference type="PROSITE" id="PS51257">
    <property type="entry name" value="PROKAR_LIPOPROTEIN"/>
    <property type="match status" value="1"/>
</dbReference>
<gene>
    <name evidence="3" type="ORF">MOZ60_03365</name>
</gene>
<organism evidence="3 4">
    <name type="scientific">Grylomicrobium aquisgranensis</name>
    <dbReference type="NCBI Taxonomy" id="2926318"/>
    <lineage>
        <taxon>Bacteria</taxon>
        <taxon>Bacillati</taxon>
        <taxon>Bacillota</taxon>
        <taxon>Erysipelotrichia</taxon>
        <taxon>Erysipelotrichales</taxon>
        <taxon>Erysipelotrichaceae</taxon>
        <taxon>Grylomicrobium</taxon>
    </lineage>
</organism>
<evidence type="ECO:0000313" key="3">
    <source>
        <dbReference type="EMBL" id="MDX8419129.1"/>
    </source>
</evidence>
<evidence type="ECO:0000256" key="1">
    <source>
        <dbReference type="SAM" id="MobiDB-lite"/>
    </source>
</evidence>
<dbReference type="EMBL" id="JALBUR010000005">
    <property type="protein sequence ID" value="MDX8419129.1"/>
    <property type="molecule type" value="Genomic_DNA"/>
</dbReference>
<keyword evidence="4" id="KW-1185">Reference proteome</keyword>
<dbReference type="AlphaFoldDB" id="A0AB35U7G1"/>
<protein>
    <submittedName>
        <fullName evidence="3">Uncharacterized protein</fullName>
    </submittedName>
</protein>
<comment type="caution">
    <text evidence="3">The sequence shown here is derived from an EMBL/GenBank/DDBJ whole genome shotgun (WGS) entry which is preliminary data.</text>
</comment>
<keyword evidence="2" id="KW-0732">Signal</keyword>
<name>A0AB35U7G1_9FIRM</name>
<proteinExistence type="predicted"/>
<sequence length="317" mass="33834">MLKMRKAILASAAVAMALTLAGCKDASAKLKDSSTVLFTVGKKKVTKGNVYETMVNMAGASTAINNATNTIASQEVEITDDIKAQAESTLNTYKSMYGDTFTSYLEQSNMSEDDYLNDYLIPSLLASQLTDKYIEAKWDDLISMYKPCKATVLSFTSLDDANAALDELKAGTSDAATAASNHNSSSDGTSEIYTTQSSSLDSMVRAILSSLTPDDGWNEVTGSDGSTYYLVKVDSNDTDSMHDDIVSALSSISNVSSDATTYYFRKYKFHVYDITLYNAIKASYPDNLVQDMAESTASAEASSSASASASASASSSN</sequence>